<dbReference type="Pfam" id="PF13884">
    <property type="entry name" value="Peptidase_S74"/>
    <property type="match status" value="1"/>
</dbReference>
<dbReference type="InterPro" id="IPR030392">
    <property type="entry name" value="S74_ICA"/>
</dbReference>
<feature type="domain" description="Peptidase S74" evidence="1">
    <location>
        <begin position="453"/>
        <end position="546"/>
    </location>
</feature>
<gene>
    <name evidence="2" type="ORF">NIES267_42670</name>
</gene>
<organism evidence="2 3">
    <name type="scientific">Calothrix parasitica NIES-267</name>
    <dbReference type="NCBI Taxonomy" id="1973488"/>
    <lineage>
        <taxon>Bacteria</taxon>
        <taxon>Bacillati</taxon>
        <taxon>Cyanobacteriota</taxon>
        <taxon>Cyanophyceae</taxon>
        <taxon>Nostocales</taxon>
        <taxon>Calotrichaceae</taxon>
        <taxon>Calothrix</taxon>
    </lineage>
</organism>
<dbReference type="OrthoDB" id="2643721at2"/>
<name>A0A1Z4LU40_9CYAN</name>
<dbReference type="EMBL" id="AP018227">
    <property type="protein sequence ID" value="BAY84770.1"/>
    <property type="molecule type" value="Genomic_DNA"/>
</dbReference>
<dbReference type="AlphaFoldDB" id="A0A1Z4LU40"/>
<accession>A0A1Z4LU40</accession>
<evidence type="ECO:0000313" key="3">
    <source>
        <dbReference type="Proteomes" id="UP000218418"/>
    </source>
</evidence>
<sequence>MAKTTDFTNFSIEHPNYFPGQYLLEEDFELQHKYLSDRQRYQNQSLYVSGIIEGLEVEVNQQDKKAIKIKPGSAIDSKGNLIVLKEDSNFSGFNNITSGELYIQYQEEKQNKQQDGVDESYTRRVENPLVGFAEKTPDYGVKLVKATISEDNITLDDIVREYSGISLPNSNSKALTLRSGGNTNPNLAVLTGSLKIDEDLTVNGTGTSSFAGNLTANEKITSKTLQIINTNQEPNGNTLIIGKTDQSNLRLGYHENYSWIQSHGTKPLAINAVGNNVGIGTNNPGNYKLNVQGSQYLKGSLTIEQGNINLDGEQQIVFANTDTTNNLKLQLWTGYGFGINSSTLFYTANGNHSWRDRQSAERMLLTTQANGGLTVKGTGTSFFAGSLNVSNGITSEKGIIVDGERAHINGDGAFYRHNGQAYITVDDNLYVRDFRRNRHIHLDVKNQKINYSSDARLKKNIQTIESGLQKILSLQGVTFQWKENEYSQQTDRQLGFIAQEVETIFPELVHIGSDGMRTMNYTGLIAPMIEAIKEQQKQISILSMRLEEQQNNDIKLRN</sequence>
<evidence type="ECO:0000313" key="2">
    <source>
        <dbReference type="EMBL" id="BAY84770.1"/>
    </source>
</evidence>
<dbReference type="Gene3D" id="1.10.10.10">
    <property type="entry name" value="Winged helix-like DNA-binding domain superfamily/Winged helix DNA-binding domain"/>
    <property type="match status" value="1"/>
</dbReference>
<dbReference type="Proteomes" id="UP000218418">
    <property type="component" value="Chromosome"/>
</dbReference>
<dbReference type="InterPro" id="IPR036388">
    <property type="entry name" value="WH-like_DNA-bd_sf"/>
</dbReference>
<keyword evidence="3" id="KW-1185">Reference proteome</keyword>
<dbReference type="PROSITE" id="PS51688">
    <property type="entry name" value="ICA"/>
    <property type="match status" value="1"/>
</dbReference>
<reference evidence="2 3" key="1">
    <citation type="submission" date="2017-06" db="EMBL/GenBank/DDBJ databases">
        <title>Genome sequencing of cyanobaciteial culture collection at National Institute for Environmental Studies (NIES).</title>
        <authorList>
            <person name="Hirose Y."/>
            <person name="Shimura Y."/>
            <person name="Fujisawa T."/>
            <person name="Nakamura Y."/>
            <person name="Kawachi M."/>
        </authorList>
    </citation>
    <scope>NUCLEOTIDE SEQUENCE [LARGE SCALE GENOMIC DNA]</scope>
    <source>
        <strain evidence="2 3">NIES-267</strain>
    </source>
</reference>
<protein>
    <recommendedName>
        <fullName evidence="1">Peptidase S74 domain-containing protein</fullName>
    </recommendedName>
</protein>
<evidence type="ECO:0000259" key="1">
    <source>
        <dbReference type="PROSITE" id="PS51688"/>
    </source>
</evidence>
<proteinExistence type="predicted"/>